<name>A0A8T6R725_9MICO</name>
<evidence type="ECO:0000256" key="1">
    <source>
        <dbReference type="HAMAP-Rule" id="MF_00386"/>
    </source>
</evidence>
<dbReference type="InterPro" id="IPR002696">
    <property type="entry name" value="Membr_insert_effic_factor_YidD"/>
</dbReference>
<accession>A0A8T6R725</accession>
<evidence type="ECO:0000256" key="2">
    <source>
        <dbReference type="SAM" id="MobiDB-lite"/>
    </source>
</evidence>
<dbReference type="EMBL" id="SAYU02000119">
    <property type="protein sequence ID" value="NHA70268.1"/>
    <property type="molecule type" value="Genomic_DNA"/>
</dbReference>
<dbReference type="AlphaFoldDB" id="A0A8T6R725"/>
<dbReference type="SMART" id="SM01234">
    <property type="entry name" value="Haemolytic"/>
    <property type="match status" value="1"/>
</dbReference>
<keyword evidence="1" id="KW-0472">Membrane</keyword>
<keyword evidence="4" id="KW-1185">Reference proteome</keyword>
<comment type="function">
    <text evidence="1">Could be involved in insertion of integral membrane proteins into the membrane.</text>
</comment>
<gene>
    <name evidence="3" type="primary">yidD</name>
    <name evidence="3" type="ORF">EPD83_019770</name>
</gene>
<protein>
    <recommendedName>
        <fullName evidence="1">Putative membrane protein insertion efficiency factor</fullName>
    </recommendedName>
</protein>
<dbReference type="Pfam" id="PF01809">
    <property type="entry name" value="YidD"/>
    <property type="match status" value="1"/>
</dbReference>
<dbReference type="Proteomes" id="UP000287866">
    <property type="component" value="Unassembled WGS sequence"/>
</dbReference>
<comment type="caution">
    <text evidence="3">The sequence shown here is derived from an EMBL/GenBank/DDBJ whole genome shotgun (WGS) entry which is preliminary data.</text>
</comment>
<proteinExistence type="inferred from homology"/>
<dbReference type="PANTHER" id="PTHR33383">
    <property type="entry name" value="MEMBRANE PROTEIN INSERTION EFFICIENCY FACTOR-RELATED"/>
    <property type="match status" value="1"/>
</dbReference>
<feature type="region of interest" description="Disordered" evidence="2">
    <location>
        <begin position="68"/>
        <end position="159"/>
    </location>
</feature>
<keyword evidence="1" id="KW-1003">Cell membrane</keyword>
<evidence type="ECO:0000313" key="4">
    <source>
        <dbReference type="Proteomes" id="UP000287866"/>
    </source>
</evidence>
<dbReference type="NCBIfam" id="TIGR00278">
    <property type="entry name" value="membrane protein insertion efficiency factor YidD"/>
    <property type="match status" value="1"/>
</dbReference>
<dbReference type="HAMAP" id="MF_00386">
    <property type="entry name" value="UPF0161_YidD"/>
    <property type="match status" value="1"/>
</dbReference>
<dbReference type="RefSeq" id="WP_165567043.1">
    <property type="nucleotide sequence ID" value="NZ_SAYU02000119.1"/>
</dbReference>
<evidence type="ECO:0000313" key="3">
    <source>
        <dbReference type="EMBL" id="NHA70268.1"/>
    </source>
</evidence>
<sequence>MSGVGRVVALPLLWLVRGYQRFVSPLTPPSCRYYPSCSAYAVTALERFGPVRGLGLAVRRLLRCHPWTPGGVDHVPDRDPATGRPVPGTTGPKPYRAAGGTATDDSDVDGARGPATGPAERLVERPPEDAGPPAAPRAGSVSPETVPHGARPPARASHP</sequence>
<comment type="similarity">
    <text evidence="1">Belongs to the UPF0161 family.</text>
</comment>
<dbReference type="GO" id="GO:0005886">
    <property type="term" value="C:plasma membrane"/>
    <property type="evidence" value="ECO:0007669"/>
    <property type="project" value="UniProtKB-SubCell"/>
</dbReference>
<reference evidence="3" key="1">
    <citation type="submission" date="2020-03" db="EMBL/GenBank/DDBJ databases">
        <title>Phycicoccus flavus sp. nov., a novel endophytic actinobacterium isolated from branch of Kandelia candel.</title>
        <authorList>
            <person name="Tuo L."/>
        </authorList>
    </citation>
    <scope>NUCLEOTIDE SEQUENCE</scope>
    <source>
        <strain evidence="3">CMS6Z-2</strain>
    </source>
</reference>
<comment type="subcellular location">
    <subcellularLocation>
        <location evidence="1">Cell membrane</location>
        <topology evidence="1">Peripheral membrane protein</topology>
        <orientation evidence="1">Cytoplasmic side</orientation>
    </subcellularLocation>
</comment>
<organism evidence="3 4">
    <name type="scientific">Phycicoccus flavus</name>
    <dbReference type="NCBI Taxonomy" id="2502783"/>
    <lineage>
        <taxon>Bacteria</taxon>
        <taxon>Bacillati</taxon>
        <taxon>Actinomycetota</taxon>
        <taxon>Actinomycetes</taxon>
        <taxon>Micrococcales</taxon>
        <taxon>Intrasporangiaceae</taxon>
        <taxon>Phycicoccus</taxon>
    </lineage>
</organism>
<dbReference type="PANTHER" id="PTHR33383:SF1">
    <property type="entry name" value="MEMBRANE PROTEIN INSERTION EFFICIENCY FACTOR-RELATED"/>
    <property type="match status" value="1"/>
</dbReference>